<dbReference type="Pfam" id="PF01416">
    <property type="entry name" value="PseudoU_synth_1"/>
    <property type="match status" value="2"/>
</dbReference>
<dbReference type="GO" id="GO:0160147">
    <property type="term" value="F:tRNA pseudouridine(38-40) synthase activity"/>
    <property type="evidence" value="ECO:0007669"/>
    <property type="project" value="UniProtKB-EC"/>
</dbReference>
<comment type="similarity">
    <text evidence="3 4">Belongs to the tRNA pseudouridine synthase TruA family.</text>
</comment>
<name>A0A916JTE2_9BURK</name>
<dbReference type="EMBL" id="OU343031">
    <property type="protein sequence ID" value="CAG7601359.1"/>
    <property type="molecule type" value="Genomic_DNA"/>
</dbReference>
<keyword evidence="7" id="KW-1185">Reference proteome</keyword>
<dbReference type="CDD" id="cd02570">
    <property type="entry name" value="PseudoU_synth_EcTruA"/>
    <property type="match status" value="1"/>
</dbReference>
<proteinExistence type="inferred from homology"/>
<organism evidence="6 7">
    <name type="scientific">Candidatus Vallotiella hemipterorum</name>
    <dbReference type="NCBI Taxonomy" id="1177213"/>
    <lineage>
        <taxon>Bacteria</taxon>
        <taxon>Pseudomonadati</taxon>
        <taxon>Pseudomonadota</taxon>
        <taxon>Betaproteobacteria</taxon>
        <taxon>Burkholderiales</taxon>
        <taxon>Burkholderiaceae</taxon>
        <taxon>Candidatus Vallotiella</taxon>
    </lineage>
</organism>
<dbReference type="InterPro" id="IPR020097">
    <property type="entry name" value="PsdUridine_synth_TruA_a/b_dom"/>
</dbReference>
<feature type="binding site" evidence="3">
    <location>
        <position position="109"/>
    </location>
    <ligand>
        <name>substrate</name>
    </ligand>
</feature>
<dbReference type="AlphaFoldDB" id="A0A916JTE2"/>
<evidence type="ECO:0000259" key="5">
    <source>
        <dbReference type="Pfam" id="PF01416"/>
    </source>
</evidence>
<evidence type="ECO:0000313" key="7">
    <source>
        <dbReference type="Proteomes" id="UP000693996"/>
    </source>
</evidence>
<dbReference type="PANTHER" id="PTHR11142:SF0">
    <property type="entry name" value="TRNA PSEUDOURIDINE SYNTHASE-LIKE 1"/>
    <property type="match status" value="1"/>
</dbReference>
<evidence type="ECO:0000256" key="3">
    <source>
        <dbReference type="HAMAP-Rule" id="MF_00171"/>
    </source>
</evidence>
<reference evidence="6 7" key="1">
    <citation type="submission" date="2021-06" db="EMBL/GenBank/DDBJ databases">
        <authorList>
            <person name="Szabo G."/>
        </authorList>
    </citation>
    <scope>NUCLEOTIDE SEQUENCE [LARGE SCALE GENOMIC DNA]</scope>
    <source>
        <strain evidence="6">MYVALT</strain>
    </source>
</reference>
<keyword evidence="1 3" id="KW-0819">tRNA processing</keyword>
<feature type="domain" description="Pseudouridine synthase I TruA alpha/beta" evidence="5">
    <location>
        <begin position="142"/>
        <end position="244"/>
    </location>
</feature>
<evidence type="ECO:0000256" key="1">
    <source>
        <dbReference type="ARBA" id="ARBA00022694"/>
    </source>
</evidence>
<evidence type="ECO:0000256" key="2">
    <source>
        <dbReference type="ARBA" id="ARBA00023235"/>
    </source>
</evidence>
<comment type="subunit">
    <text evidence="3">Homodimer.</text>
</comment>
<evidence type="ECO:0000313" key="6">
    <source>
        <dbReference type="EMBL" id="CAG7601359.1"/>
    </source>
</evidence>
<comment type="catalytic activity">
    <reaction evidence="3 4">
        <text>uridine(38/39/40) in tRNA = pseudouridine(38/39/40) in tRNA</text>
        <dbReference type="Rhea" id="RHEA:22376"/>
        <dbReference type="Rhea" id="RHEA-COMP:10085"/>
        <dbReference type="Rhea" id="RHEA-COMP:10087"/>
        <dbReference type="ChEBI" id="CHEBI:65314"/>
        <dbReference type="ChEBI" id="CHEBI:65315"/>
        <dbReference type="EC" id="5.4.99.12"/>
    </reaction>
</comment>
<gene>
    <name evidence="3 6" type="primary">truA</name>
    <name evidence="6" type="ORF">MYVALT_F_02100</name>
</gene>
<dbReference type="RefSeq" id="WP_216796897.1">
    <property type="nucleotide sequence ID" value="NZ_OU343031.1"/>
</dbReference>
<dbReference type="Proteomes" id="UP000693996">
    <property type="component" value="Chromosome"/>
</dbReference>
<dbReference type="GO" id="GO:0031119">
    <property type="term" value="P:tRNA pseudouridine synthesis"/>
    <property type="evidence" value="ECO:0007669"/>
    <property type="project" value="UniProtKB-UniRule"/>
</dbReference>
<protein>
    <recommendedName>
        <fullName evidence="3">tRNA pseudouridine synthase A</fullName>
        <ecNumber evidence="3">5.4.99.12</ecNumber>
    </recommendedName>
    <alternativeName>
        <fullName evidence="3">tRNA pseudouridine(38-40) synthase</fullName>
    </alternativeName>
    <alternativeName>
        <fullName evidence="3">tRNA pseudouridylate synthase I</fullName>
    </alternativeName>
    <alternativeName>
        <fullName evidence="3">tRNA-uridine isomerase I</fullName>
    </alternativeName>
</protein>
<keyword evidence="2 3" id="KW-0413">Isomerase</keyword>
<dbReference type="EC" id="5.4.99.12" evidence="3"/>
<dbReference type="KEGG" id="vtr:MYVALT_F_02100"/>
<feature type="active site" description="Nucleophile" evidence="3">
    <location>
        <position position="51"/>
    </location>
</feature>
<dbReference type="HAMAP" id="MF_00171">
    <property type="entry name" value="TruA"/>
    <property type="match status" value="1"/>
</dbReference>
<accession>A0A916JTE2</accession>
<sequence>MRIALGLQYDGSEFFGWQAQPHGNTVQNVLERAIKCFAQVQISTVVAGRTDRGVHALGQVVHFDTQLDRAESSWVRGVNAFLPPSIAVQWAKPVLPTFHARLTAFERVYFYVLYVHTVRSPILAKRVGWIHAALDIEMMREAARHLIGEHDFSSFRSSNCQSKTPIKNLYAIDIVEDGLFVHLRFRANAFLYRMVRNIMGCLVLVGRRKYPACWVAEVLATRDRKHSAPTFIPDGLYLLQVCYPNNFGVPLSNLAHLPFGTDIVND</sequence>
<comment type="function">
    <text evidence="3">Formation of pseudouridine at positions 38, 39 and 40 in the anticodon stem and loop of transfer RNAs.</text>
</comment>
<dbReference type="InterPro" id="IPR001406">
    <property type="entry name" value="PsdUridine_synth_TruA"/>
</dbReference>
<feature type="domain" description="Pseudouridine synthase I TruA alpha/beta" evidence="5">
    <location>
        <begin position="8"/>
        <end position="100"/>
    </location>
</feature>
<dbReference type="GO" id="GO:0003723">
    <property type="term" value="F:RNA binding"/>
    <property type="evidence" value="ECO:0007669"/>
    <property type="project" value="InterPro"/>
</dbReference>
<dbReference type="FunFam" id="3.30.70.580:FF:000001">
    <property type="entry name" value="tRNA pseudouridine synthase A"/>
    <property type="match status" value="1"/>
</dbReference>
<dbReference type="NCBIfam" id="TIGR00071">
    <property type="entry name" value="hisT_truA"/>
    <property type="match status" value="1"/>
</dbReference>
<dbReference type="PIRSF" id="PIRSF001430">
    <property type="entry name" value="tRNA_psdUrid_synth"/>
    <property type="match status" value="1"/>
</dbReference>
<evidence type="ECO:0000256" key="4">
    <source>
        <dbReference type="RuleBase" id="RU003792"/>
    </source>
</evidence>
<dbReference type="PANTHER" id="PTHR11142">
    <property type="entry name" value="PSEUDOURIDYLATE SYNTHASE"/>
    <property type="match status" value="1"/>
</dbReference>
<comment type="caution">
    <text evidence="3">Lacks conserved residue(s) required for the propagation of feature annotation.</text>
</comment>